<dbReference type="PROSITE" id="PS50043">
    <property type="entry name" value="HTH_LUXR_2"/>
    <property type="match status" value="1"/>
</dbReference>
<dbReference type="Gene3D" id="1.10.10.10">
    <property type="entry name" value="Winged helix-like DNA-binding domain superfamily/Winged helix DNA-binding domain"/>
    <property type="match status" value="1"/>
</dbReference>
<evidence type="ECO:0000256" key="1">
    <source>
        <dbReference type="ARBA" id="ARBA00023015"/>
    </source>
</evidence>
<dbReference type="SUPFAM" id="SSF46894">
    <property type="entry name" value="C-terminal effector domain of the bipartite response regulators"/>
    <property type="match status" value="1"/>
</dbReference>
<accession>A0A9D1XQE6</accession>
<name>A0A9D1XQE6_9BACT</name>
<evidence type="ECO:0000256" key="2">
    <source>
        <dbReference type="ARBA" id="ARBA00023125"/>
    </source>
</evidence>
<dbReference type="Proteomes" id="UP000823847">
    <property type="component" value="Unassembled WGS sequence"/>
</dbReference>
<keyword evidence="2" id="KW-0238">DNA-binding</keyword>
<evidence type="ECO:0000259" key="4">
    <source>
        <dbReference type="PROSITE" id="PS50043"/>
    </source>
</evidence>
<comment type="caution">
    <text evidence="5">The sequence shown here is derived from an EMBL/GenBank/DDBJ whole genome shotgun (WGS) entry which is preliminary data.</text>
</comment>
<dbReference type="SMART" id="SM00421">
    <property type="entry name" value="HTH_LUXR"/>
    <property type="match status" value="1"/>
</dbReference>
<feature type="domain" description="HTH luxR-type" evidence="4">
    <location>
        <begin position="120"/>
        <end position="185"/>
    </location>
</feature>
<sequence>MHRIKQIAIVLTDTLRGIGLQSLLTDYFPPVEVSHFPTLEQLSMAGNELYDYYFTDPETFVMNPDFFLPRRNKTAILSESTLEPNGSVAVNRITTGAPQELILEQLQFLFAEEHASAYPAADNNKGLSGREIDVLRLIAKGVTNKEIADKLSISLNTVLTHRKNITAKLGIKTVSGLTFYAIMNGIVSGEEIGL</sequence>
<dbReference type="EMBL" id="DXEN01000029">
    <property type="protein sequence ID" value="HIX85852.1"/>
    <property type="molecule type" value="Genomic_DNA"/>
</dbReference>
<dbReference type="Pfam" id="PF00196">
    <property type="entry name" value="GerE"/>
    <property type="match status" value="1"/>
</dbReference>
<keyword evidence="1" id="KW-0805">Transcription regulation</keyword>
<evidence type="ECO:0000313" key="5">
    <source>
        <dbReference type="EMBL" id="HIX85852.1"/>
    </source>
</evidence>
<proteinExistence type="predicted"/>
<dbReference type="GO" id="GO:0003677">
    <property type="term" value="F:DNA binding"/>
    <property type="evidence" value="ECO:0007669"/>
    <property type="project" value="UniProtKB-KW"/>
</dbReference>
<dbReference type="GO" id="GO:0006355">
    <property type="term" value="P:regulation of DNA-templated transcription"/>
    <property type="evidence" value="ECO:0007669"/>
    <property type="project" value="InterPro"/>
</dbReference>
<dbReference type="AlphaFoldDB" id="A0A9D1XQE6"/>
<protein>
    <submittedName>
        <fullName evidence="5">LuxR C-terminal-related transcriptional regulator</fullName>
    </submittedName>
</protein>
<gene>
    <name evidence="5" type="ORF">H9848_04500</name>
</gene>
<dbReference type="PANTHER" id="PTHR44688">
    <property type="entry name" value="DNA-BINDING TRANSCRIPTIONAL ACTIVATOR DEVR_DOSR"/>
    <property type="match status" value="1"/>
</dbReference>
<dbReference type="InterPro" id="IPR016032">
    <property type="entry name" value="Sig_transdc_resp-reg_C-effctor"/>
</dbReference>
<keyword evidence="3" id="KW-0804">Transcription</keyword>
<dbReference type="PRINTS" id="PR00038">
    <property type="entry name" value="HTHLUXR"/>
</dbReference>
<evidence type="ECO:0000313" key="6">
    <source>
        <dbReference type="Proteomes" id="UP000823847"/>
    </source>
</evidence>
<organism evidence="5 6">
    <name type="scientific">Candidatus Parabacteroides intestinigallinarum</name>
    <dbReference type="NCBI Taxonomy" id="2838722"/>
    <lineage>
        <taxon>Bacteria</taxon>
        <taxon>Pseudomonadati</taxon>
        <taxon>Bacteroidota</taxon>
        <taxon>Bacteroidia</taxon>
        <taxon>Bacteroidales</taxon>
        <taxon>Tannerellaceae</taxon>
        <taxon>Parabacteroides</taxon>
    </lineage>
</organism>
<dbReference type="PROSITE" id="PS00622">
    <property type="entry name" value="HTH_LUXR_1"/>
    <property type="match status" value="1"/>
</dbReference>
<reference evidence="5" key="1">
    <citation type="journal article" date="2021" name="PeerJ">
        <title>Extensive microbial diversity within the chicken gut microbiome revealed by metagenomics and culture.</title>
        <authorList>
            <person name="Gilroy R."/>
            <person name="Ravi A."/>
            <person name="Getino M."/>
            <person name="Pursley I."/>
            <person name="Horton D.L."/>
            <person name="Alikhan N.F."/>
            <person name="Baker D."/>
            <person name="Gharbi K."/>
            <person name="Hall N."/>
            <person name="Watson M."/>
            <person name="Adriaenssens E.M."/>
            <person name="Foster-Nyarko E."/>
            <person name="Jarju S."/>
            <person name="Secka A."/>
            <person name="Antonio M."/>
            <person name="Oren A."/>
            <person name="Chaudhuri R.R."/>
            <person name="La Ragione R."/>
            <person name="Hildebrand F."/>
            <person name="Pallen M.J."/>
        </authorList>
    </citation>
    <scope>NUCLEOTIDE SEQUENCE</scope>
    <source>
        <strain evidence="5">ChiHecec2B26-12326</strain>
    </source>
</reference>
<dbReference type="InterPro" id="IPR036388">
    <property type="entry name" value="WH-like_DNA-bd_sf"/>
</dbReference>
<evidence type="ECO:0000256" key="3">
    <source>
        <dbReference type="ARBA" id="ARBA00023163"/>
    </source>
</evidence>
<reference evidence="5" key="2">
    <citation type="submission" date="2021-04" db="EMBL/GenBank/DDBJ databases">
        <authorList>
            <person name="Gilroy R."/>
        </authorList>
    </citation>
    <scope>NUCLEOTIDE SEQUENCE</scope>
    <source>
        <strain evidence="5">ChiHecec2B26-12326</strain>
    </source>
</reference>
<dbReference type="InterPro" id="IPR000792">
    <property type="entry name" value="Tscrpt_reg_LuxR_C"/>
</dbReference>
<dbReference type="PANTHER" id="PTHR44688:SF16">
    <property type="entry name" value="DNA-BINDING TRANSCRIPTIONAL ACTIVATOR DEVR_DOSR"/>
    <property type="match status" value="1"/>
</dbReference>
<dbReference type="CDD" id="cd06170">
    <property type="entry name" value="LuxR_C_like"/>
    <property type="match status" value="1"/>
</dbReference>